<feature type="transmembrane region" description="Helical" evidence="1">
    <location>
        <begin position="45"/>
        <end position="66"/>
    </location>
</feature>
<dbReference type="OrthoDB" id="574431at2"/>
<feature type="transmembrane region" description="Helical" evidence="1">
    <location>
        <begin position="21"/>
        <end position="39"/>
    </location>
</feature>
<evidence type="ECO:0000256" key="1">
    <source>
        <dbReference type="SAM" id="Phobius"/>
    </source>
</evidence>
<keyword evidence="1" id="KW-0472">Membrane</keyword>
<dbReference type="RefSeq" id="WP_110263479.1">
    <property type="nucleotide sequence ID" value="NZ_CAKZQT010000007.1"/>
</dbReference>
<organism evidence="2 3">
    <name type="scientific">Sinimarinibacterium flocculans</name>
    <dbReference type="NCBI Taxonomy" id="985250"/>
    <lineage>
        <taxon>Bacteria</taxon>
        <taxon>Pseudomonadati</taxon>
        <taxon>Pseudomonadota</taxon>
        <taxon>Gammaproteobacteria</taxon>
        <taxon>Nevskiales</taxon>
        <taxon>Nevskiaceae</taxon>
        <taxon>Sinimarinibacterium</taxon>
    </lineage>
</organism>
<comment type="caution">
    <text evidence="2">The sequence shown here is derived from an EMBL/GenBank/DDBJ whole genome shotgun (WGS) entry which is preliminary data.</text>
</comment>
<evidence type="ECO:0000313" key="3">
    <source>
        <dbReference type="Proteomes" id="UP000248330"/>
    </source>
</evidence>
<gene>
    <name evidence="2" type="ORF">C8D93_101405</name>
</gene>
<dbReference type="Proteomes" id="UP000248330">
    <property type="component" value="Unassembled WGS sequence"/>
</dbReference>
<evidence type="ECO:0008006" key="4">
    <source>
        <dbReference type="Google" id="ProtNLM"/>
    </source>
</evidence>
<dbReference type="EMBL" id="QICN01000001">
    <property type="protein sequence ID" value="PXV71359.1"/>
    <property type="molecule type" value="Genomic_DNA"/>
</dbReference>
<name>A0A318EEY9_9GAMM</name>
<proteinExistence type="predicted"/>
<sequence length="123" mass="13752">MSFATLLETQWAGYAERHQDRLNLILHIVAVPLFWWGAIDMLGSILFSGLFAAFDGLLLIVVSVFLQGLGHDREAVAPEPWAGAWVFAQRLVAEQFVNFPRYVIAGTWWRIVGGERAYGPYGG</sequence>
<accession>A0A318EEY9</accession>
<evidence type="ECO:0000313" key="2">
    <source>
        <dbReference type="EMBL" id="PXV71359.1"/>
    </source>
</evidence>
<keyword evidence="1" id="KW-1133">Transmembrane helix</keyword>
<keyword evidence="3" id="KW-1185">Reference proteome</keyword>
<protein>
    <recommendedName>
        <fullName evidence="4">Terminase</fullName>
    </recommendedName>
</protein>
<reference evidence="2 3" key="1">
    <citation type="submission" date="2018-04" db="EMBL/GenBank/DDBJ databases">
        <title>Genomic Encyclopedia of Type Strains, Phase IV (KMG-IV): sequencing the most valuable type-strain genomes for metagenomic binning, comparative biology and taxonomic classification.</title>
        <authorList>
            <person name="Goeker M."/>
        </authorList>
    </citation>
    <scope>NUCLEOTIDE SEQUENCE [LARGE SCALE GENOMIC DNA]</scope>
    <source>
        <strain evidence="2 3">DSM 104150</strain>
    </source>
</reference>
<dbReference type="AlphaFoldDB" id="A0A318EEY9"/>
<keyword evidence="1" id="KW-0812">Transmembrane</keyword>